<dbReference type="AlphaFoldDB" id="A0A6V1Q1P9"/>
<organism evidence="2">
    <name type="scientific">Heterosigma akashiwo</name>
    <name type="common">Chromophytic alga</name>
    <name type="synonym">Heterosigma carterae</name>
    <dbReference type="NCBI Taxonomy" id="2829"/>
    <lineage>
        <taxon>Eukaryota</taxon>
        <taxon>Sar</taxon>
        <taxon>Stramenopiles</taxon>
        <taxon>Ochrophyta</taxon>
        <taxon>Raphidophyceae</taxon>
        <taxon>Chattonellales</taxon>
        <taxon>Chattonellaceae</taxon>
        <taxon>Heterosigma</taxon>
    </lineage>
</organism>
<reference evidence="2" key="1">
    <citation type="submission" date="2021-01" db="EMBL/GenBank/DDBJ databases">
        <authorList>
            <person name="Corre E."/>
            <person name="Pelletier E."/>
            <person name="Niang G."/>
            <person name="Scheremetjew M."/>
            <person name="Finn R."/>
            <person name="Kale V."/>
            <person name="Holt S."/>
            <person name="Cochrane G."/>
            <person name="Meng A."/>
            <person name="Brown T."/>
            <person name="Cohen L."/>
        </authorList>
    </citation>
    <scope>NUCLEOTIDE SEQUENCE</scope>
    <source>
        <strain evidence="2">CCMP3107</strain>
    </source>
</reference>
<dbReference type="EMBL" id="HBIU01018135">
    <property type="protein sequence ID" value="CAE0629760.1"/>
    <property type="molecule type" value="Transcribed_RNA"/>
</dbReference>
<protein>
    <recommendedName>
        <fullName evidence="3">Selenoprotein O</fullName>
    </recommendedName>
</protein>
<sequence length="218" mass="22923">MKLRIALLALAATSVAAFKMTPTVSARRGSPLNMAGGESFLKNDPTEEVEALDVEAEAVRLFGRLGCKKFVLAQAEATVASGYVFDAFTAMKPKWVCAGYTEREGHIPSWTQLFDGLTDDDRLSFAEFQARVGALPFAPPLGAPDRFMLGVPGGDALAPAGAARLWAALGFGGGGGTEEEGGQQGPTRAEFQAALLQGSEDGQTLLFKHFLALLKGGD</sequence>
<gene>
    <name evidence="2" type="ORF">HAKA00212_LOCUS8446</name>
</gene>
<evidence type="ECO:0000256" key="1">
    <source>
        <dbReference type="SAM" id="SignalP"/>
    </source>
</evidence>
<keyword evidence="1" id="KW-0732">Signal</keyword>
<proteinExistence type="predicted"/>
<feature type="signal peptide" evidence="1">
    <location>
        <begin position="1"/>
        <end position="17"/>
    </location>
</feature>
<name>A0A6V1Q1P9_HETAK</name>
<evidence type="ECO:0008006" key="3">
    <source>
        <dbReference type="Google" id="ProtNLM"/>
    </source>
</evidence>
<feature type="chain" id="PRO_5030160779" description="Selenoprotein O" evidence="1">
    <location>
        <begin position="18"/>
        <end position="218"/>
    </location>
</feature>
<evidence type="ECO:0000313" key="2">
    <source>
        <dbReference type="EMBL" id="CAE0629760.1"/>
    </source>
</evidence>
<accession>A0A6V1Q1P9</accession>